<dbReference type="AlphaFoldDB" id="A0A8H7EHW9"/>
<evidence type="ECO:0000313" key="3">
    <source>
        <dbReference type="Proteomes" id="UP000596902"/>
    </source>
</evidence>
<name>A0A8H7EHW9_9PLEO</name>
<dbReference type="EMBL" id="JAAABM010000004">
    <property type="protein sequence ID" value="KAF7678549.1"/>
    <property type="molecule type" value="Genomic_DNA"/>
</dbReference>
<dbReference type="PANTHER" id="PTHR24148">
    <property type="entry name" value="ANKYRIN REPEAT DOMAIN-CONTAINING PROTEIN 39 HOMOLOG-RELATED"/>
    <property type="match status" value="1"/>
</dbReference>
<gene>
    <name evidence="2" type="ORF">GT037_003930</name>
</gene>
<evidence type="ECO:0000259" key="1">
    <source>
        <dbReference type="Pfam" id="PF06985"/>
    </source>
</evidence>
<proteinExistence type="predicted"/>
<protein>
    <recommendedName>
        <fullName evidence="1">Heterokaryon incompatibility domain-containing protein</fullName>
    </recommendedName>
</protein>
<sequence>MAPLSYRQLDRTRKSIRLLTVFPGDLDDPIRCELTLADLDKHPSYIALSYTWDQSGGSGEIQCCGATIQVGNNLKDFLHRFRVWDEGRGNRLWVDALCMYPSQR</sequence>
<dbReference type="InterPro" id="IPR052895">
    <property type="entry name" value="HetReg/Transcr_Mod"/>
</dbReference>
<comment type="caution">
    <text evidence="2">The sequence shown here is derived from an EMBL/GenBank/DDBJ whole genome shotgun (WGS) entry which is preliminary data.</text>
</comment>
<dbReference type="RefSeq" id="XP_038788684.1">
    <property type="nucleotide sequence ID" value="XM_038928977.1"/>
</dbReference>
<dbReference type="GeneID" id="62202155"/>
<organism evidence="2 3">
    <name type="scientific">Alternaria burnsii</name>
    <dbReference type="NCBI Taxonomy" id="1187904"/>
    <lineage>
        <taxon>Eukaryota</taxon>
        <taxon>Fungi</taxon>
        <taxon>Dikarya</taxon>
        <taxon>Ascomycota</taxon>
        <taxon>Pezizomycotina</taxon>
        <taxon>Dothideomycetes</taxon>
        <taxon>Pleosporomycetidae</taxon>
        <taxon>Pleosporales</taxon>
        <taxon>Pleosporineae</taxon>
        <taxon>Pleosporaceae</taxon>
        <taxon>Alternaria</taxon>
        <taxon>Alternaria sect. Alternaria</taxon>
    </lineage>
</organism>
<accession>A0A8H7EHW9</accession>
<keyword evidence="3" id="KW-1185">Reference proteome</keyword>
<reference evidence="2" key="2">
    <citation type="submission" date="2020-08" db="EMBL/GenBank/DDBJ databases">
        <title>Draft Genome Sequence of Cumin Blight Pathogen Alternaria burnsii.</title>
        <authorList>
            <person name="Feng Z."/>
        </authorList>
    </citation>
    <scope>NUCLEOTIDE SEQUENCE</scope>
    <source>
        <strain evidence="2">CBS107.38</strain>
    </source>
</reference>
<reference evidence="2" key="1">
    <citation type="submission" date="2020-01" db="EMBL/GenBank/DDBJ databases">
        <authorList>
            <person name="Feng Z.H.Z."/>
        </authorList>
    </citation>
    <scope>NUCLEOTIDE SEQUENCE</scope>
    <source>
        <strain evidence="2">CBS107.38</strain>
    </source>
</reference>
<dbReference type="InterPro" id="IPR010730">
    <property type="entry name" value="HET"/>
</dbReference>
<dbReference type="Proteomes" id="UP000596902">
    <property type="component" value="Unassembled WGS sequence"/>
</dbReference>
<feature type="domain" description="Heterokaryon incompatibility" evidence="1">
    <location>
        <begin position="45"/>
        <end position="99"/>
    </location>
</feature>
<dbReference type="Pfam" id="PF06985">
    <property type="entry name" value="HET"/>
    <property type="match status" value="1"/>
</dbReference>
<evidence type="ECO:0000313" key="2">
    <source>
        <dbReference type="EMBL" id="KAF7678549.1"/>
    </source>
</evidence>
<dbReference type="PANTHER" id="PTHR24148:SF73">
    <property type="entry name" value="HET DOMAIN PROTEIN (AFU_ORTHOLOGUE AFUA_8G01020)"/>
    <property type="match status" value="1"/>
</dbReference>